<keyword evidence="2" id="KW-0472">Membrane</keyword>
<evidence type="ECO:0000256" key="2">
    <source>
        <dbReference type="SAM" id="Phobius"/>
    </source>
</evidence>
<dbReference type="EMBL" id="JARKIF010000035">
    <property type="protein sequence ID" value="KAJ7610482.1"/>
    <property type="molecule type" value="Genomic_DNA"/>
</dbReference>
<organism evidence="3 4">
    <name type="scientific">Roridomyces roridus</name>
    <dbReference type="NCBI Taxonomy" id="1738132"/>
    <lineage>
        <taxon>Eukaryota</taxon>
        <taxon>Fungi</taxon>
        <taxon>Dikarya</taxon>
        <taxon>Basidiomycota</taxon>
        <taxon>Agaricomycotina</taxon>
        <taxon>Agaricomycetes</taxon>
        <taxon>Agaricomycetidae</taxon>
        <taxon>Agaricales</taxon>
        <taxon>Marasmiineae</taxon>
        <taxon>Mycenaceae</taxon>
        <taxon>Roridomyces</taxon>
    </lineage>
</organism>
<keyword evidence="2" id="KW-1133">Transmembrane helix</keyword>
<evidence type="ECO:0000313" key="4">
    <source>
        <dbReference type="Proteomes" id="UP001221142"/>
    </source>
</evidence>
<keyword evidence="2" id="KW-0812">Transmembrane</keyword>
<keyword evidence="4" id="KW-1185">Reference proteome</keyword>
<feature type="transmembrane region" description="Helical" evidence="2">
    <location>
        <begin position="393"/>
        <end position="413"/>
    </location>
</feature>
<gene>
    <name evidence="3" type="ORF">FB45DRAFT_942568</name>
</gene>
<protein>
    <submittedName>
        <fullName evidence="3">Uncharacterized protein</fullName>
    </submittedName>
</protein>
<evidence type="ECO:0000313" key="3">
    <source>
        <dbReference type="EMBL" id="KAJ7610482.1"/>
    </source>
</evidence>
<proteinExistence type="predicted"/>
<comment type="caution">
    <text evidence="3">The sequence shown here is derived from an EMBL/GenBank/DDBJ whole genome shotgun (WGS) entry which is preliminary data.</text>
</comment>
<name>A0AAD7B4L0_9AGAR</name>
<feature type="region of interest" description="Disordered" evidence="1">
    <location>
        <begin position="1"/>
        <end position="33"/>
    </location>
</feature>
<accession>A0AAD7B4L0</accession>
<sequence length="529" mass="59475">MTTNPVTPPRASGEDAASVVSGDTTKASSEAARSEATICPRLIPIAPQAFERYIRQRRIVKRKTEYMVPPLTRSFSRPAPLEWAPHHHPEGGLYFLHEQRRILTDAYLYEALSIASITSAVEHILSRAGVLDLLSGNCDIDLVLDLRQPNEVGYYFVDHSARTIFWLDVFNMNALEGWQMVDGIEEESHILLISDISTRQHCEYFPVAVPASPALVQVLCDMIVFGIGDTMTSPTTTQSFSNEYLFRMLNVAKELVFHEGLSSNGDFGPNMMHGSVFVLTRFMKEFTIARFYNFHGERAARLSSGDTVYESEPENPSLLPWVAPLLFNSPLHHIRRLQKVSTDKVINFASWQKLVTDLRSDWQELVLYGTLVINTNVGFLAIPTGGNSSIGRVASYASICFSLGSVILGIRLLREYRLQDPNVTDIGPARRFFRNHKTKYGLELLSIYLALPYGFMIWSIFTFIMAFIISVYETSTSTVRGIMLAIVLAVCVPIVGFALEKKHLALWTLFTGVKKSLLLQTMDETKERV</sequence>
<feature type="transmembrane region" description="Helical" evidence="2">
    <location>
        <begin position="481"/>
        <end position="499"/>
    </location>
</feature>
<reference evidence="3" key="1">
    <citation type="submission" date="2023-03" db="EMBL/GenBank/DDBJ databases">
        <title>Massive genome expansion in bonnet fungi (Mycena s.s.) driven by repeated elements and novel gene families across ecological guilds.</title>
        <authorList>
            <consortium name="Lawrence Berkeley National Laboratory"/>
            <person name="Harder C.B."/>
            <person name="Miyauchi S."/>
            <person name="Viragh M."/>
            <person name="Kuo A."/>
            <person name="Thoen E."/>
            <person name="Andreopoulos B."/>
            <person name="Lu D."/>
            <person name="Skrede I."/>
            <person name="Drula E."/>
            <person name="Henrissat B."/>
            <person name="Morin E."/>
            <person name="Kohler A."/>
            <person name="Barry K."/>
            <person name="LaButti K."/>
            <person name="Morin E."/>
            <person name="Salamov A."/>
            <person name="Lipzen A."/>
            <person name="Mereny Z."/>
            <person name="Hegedus B."/>
            <person name="Baldrian P."/>
            <person name="Stursova M."/>
            <person name="Weitz H."/>
            <person name="Taylor A."/>
            <person name="Grigoriev I.V."/>
            <person name="Nagy L.G."/>
            <person name="Martin F."/>
            <person name="Kauserud H."/>
        </authorList>
    </citation>
    <scope>NUCLEOTIDE SEQUENCE</scope>
    <source>
        <strain evidence="3">9284</strain>
    </source>
</reference>
<feature type="transmembrane region" description="Helical" evidence="2">
    <location>
        <begin position="440"/>
        <end position="469"/>
    </location>
</feature>
<evidence type="ECO:0000256" key="1">
    <source>
        <dbReference type="SAM" id="MobiDB-lite"/>
    </source>
</evidence>
<dbReference type="AlphaFoldDB" id="A0AAD7B4L0"/>
<dbReference type="Proteomes" id="UP001221142">
    <property type="component" value="Unassembled WGS sequence"/>
</dbReference>